<dbReference type="EMBL" id="OOIP01000005">
    <property type="protein sequence ID" value="SPO36749.1"/>
    <property type="molecule type" value="Genomic_DNA"/>
</dbReference>
<organism evidence="1 2">
    <name type="scientific">Pseudozyma flocculosa</name>
    <dbReference type="NCBI Taxonomy" id="84751"/>
    <lineage>
        <taxon>Eukaryota</taxon>
        <taxon>Fungi</taxon>
        <taxon>Dikarya</taxon>
        <taxon>Basidiomycota</taxon>
        <taxon>Ustilaginomycotina</taxon>
        <taxon>Ustilaginomycetes</taxon>
        <taxon>Ustilaginales</taxon>
        <taxon>Ustilaginaceae</taxon>
        <taxon>Pseudozyma</taxon>
    </lineage>
</organism>
<gene>
    <name evidence="1" type="ORF">PSFLO_02220</name>
</gene>
<accession>A0A5C3F007</accession>
<keyword evidence="2" id="KW-1185">Reference proteome</keyword>
<dbReference type="AlphaFoldDB" id="A0A5C3F007"/>
<sequence length="192" mass="21280">MKRLAQSSLYIDYRTENTGDLACKTVIEVLVPIALADNKKGPPRVTEALPRWLDERLYLDTETFLLDVFHFRPSGLEGQMSMYCQRVVDILITPALVPAESLPFASGGSRALKLGSDQFDAALAAYSEGALSKQLGSNVYQLYLAEPARQRLSQVAAAKSKAWNSNLEALEAHATKFHDDVLPGILETRRRQ</sequence>
<reference evidence="1 2" key="1">
    <citation type="submission" date="2018-03" db="EMBL/GenBank/DDBJ databases">
        <authorList>
            <person name="Guldener U."/>
        </authorList>
    </citation>
    <scope>NUCLEOTIDE SEQUENCE [LARGE SCALE GENOMIC DNA]</scope>
    <source>
        <strain evidence="1 2">DAOM196992</strain>
    </source>
</reference>
<evidence type="ECO:0000313" key="1">
    <source>
        <dbReference type="EMBL" id="SPO36749.1"/>
    </source>
</evidence>
<dbReference type="Proteomes" id="UP000323386">
    <property type="component" value="Unassembled WGS sequence"/>
</dbReference>
<evidence type="ECO:0000313" key="2">
    <source>
        <dbReference type="Proteomes" id="UP000323386"/>
    </source>
</evidence>
<proteinExistence type="predicted"/>
<protein>
    <submittedName>
        <fullName evidence="1">Uncharacterized protein</fullName>
    </submittedName>
</protein>
<name>A0A5C3F007_9BASI</name>